<feature type="disulfide bond" evidence="6">
    <location>
        <begin position="138"/>
        <end position="153"/>
    </location>
</feature>
<evidence type="ECO:0000256" key="6">
    <source>
        <dbReference type="PIRSR" id="PIRSR002419-1"/>
    </source>
</evidence>
<evidence type="ECO:0000256" key="5">
    <source>
        <dbReference type="ARBA" id="ARBA00023136"/>
    </source>
</evidence>
<dbReference type="InterPro" id="IPR018499">
    <property type="entry name" value="Tetraspanin/Peripherin"/>
</dbReference>
<dbReference type="GO" id="GO:0005886">
    <property type="term" value="C:plasma membrane"/>
    <property type="evidence" value="ECO:0007669"/>
    <property type="project" value="TreeGrafter"/>
</dbReference>
<evidence type="ECO:0000256" key="7">
    <source>
        <dbReference type="RuleBase" id="RU361218"/>
    </source>
</evidence>
<dbReference type="PRINTS" id="PR00259">
    <property type="entry name" value="TMFOUR"/>
</dbReference>
<dbReference type="EnsemblMetazoa" id="SCAU003039-RA">
    <property type="protein sequence ID" value="SCAU003039-PA"/>
    <property type="gene ID" value="SCAU003039"/>
</dbReference>
<evidence type="ECO:0000313" key="8">
    <source>
        <dbReference type="EnsemblMetazoa" id="SCAU003039-PA"/>
    </source>
</evidence>
<protein>
    <recommendedName>
        <fullName evidence="7">Tetraspanin</fullName>
    </recommendedName>
</protein>
<dbReference type="SUPFAM" id="SSF48652">
    <property type="entry name" value="Tetraspanin"/>
    <property type="match status" value="1"/>
</dbReference>
<evidence type="ECO:0000256" key="3">
    <source>
        <dbReference type="ARBA" id="ARBA00022692"/>
    </source>
</evidence>
<keyword evidence="9" id="KW-1185">Reference proteome</keyword>
<dbReference type="PANTHER" id="PTHR19282">
    <property type="entry name" value="TETRASPANIN"/>
    <property type="match status" value="1"/>
</dbReference>
<keyword evidence="6" id="KW-1015">Disulfide bond</keyword>
<organism evidence="8 9">
    <name type="scientific">Stomoxys calcitrans</name>
    <name type="common">Stable fly</name>
    <name type="synonym">Conops calcitrans</name>
    <dbReference type="NCBI Taxonomy" id="35570"/>
    <lineage>
        <taxon>Eukaryota</taxon>
        <taxon>Metazoa</taxon>
        <taxon>Ecdysozoa</taxon>
        <taxon>Arthropoda</taxon>
        <taxon>Hexapoda</taxon>
        <taxon>Insecta</taxon>
        <taxon>Pterygota</taxon>
        <taxon>Neoptera</taxon>
        <taxon>Endopterygota</taxon>
        <taxon>Diptera</taxon>
        <taxon>Brachycera</taxon>
        <taxon>Muscomorpha</taxon>
        <taxon>Muscoidea</taxon>
        <taxon>Muscidae</taxon>
        <taxon>Stomoxys</taxon>
    </lineage>
</organism>
<dbReference type="InterPro" id="IPR000301">
    <property type="entry name" value="Tetraspanin_animals"/>
</dbReference>
<feature type="transmembrane region" description="Helical" evidence="7">
    <location>
        <begin position="43"/>
        <end position="63"/>
    </location>
</feature>
<dbReference type="PANTHER" id="PTHR19282:SF521">
    <property type="entry name" value="IP01817P-RELATED"/>
    <property type="match status" value="1"/>
</dbReference>
<evidence type="ECO:0000256" key="2">
    <source>
        <dbReference type="ARBA" id="ARBA00006840"/>
    </source>
</evidence>
<feature type="disulfide bond" evidence="6">
    <location>
        <begin position="137"/>
        <end position="166"/>
    </location>
</feature>
<evidence type="ECO:0000256" key="1">
    <source>
        <dbReference type="ARBA" id="ARBA00004141"/>
    </source>
</evidence>
<dbReference type="Gene3D" id="1.10.1450.10">
    <property type="entry name" value="Tetraspanin"/>
    <property type="match status" value="1"/>
</dbReference>
<dbReference type="AlphaFoldDB" id="A0A1I8NXV8"/>
<sequence length="218" mass="24520">MACSTKTLKFFAIKWDVIYAILSIGLIVLGSFILFKIGRFDTLGYSLVGMGSVVLLTSIIGIAGAAREKNKVLRFFAIIVIALAIAHAIILGFFWVFKSSFLVKADKAFDEVWREQPTPIKPDNGSHIASIERWFGCCGNSGAQDYHLPPHSCYDSKTDKLNLEGCRDKIVDFISDSWTCLNIFILIFVVIELMCAIFSFVLANSILNRWRRAQYYPK</sequence>
<comment type="subcellular location">
    <subcellularLocation>
        <location evidence="1 7">Membrane</location>
        <topology evidence="1 7">Multi-pass membrane protein</topology>
    </subcellularLocation>
</comment>
<dbReference type="Proteomes" id="UP000095300">
    <property type="component" value="Unassembled WGS sequence"/>
</dbReference>
<comment type="similarity">
    <text evidence="2 7">Belongs to the tetraspanin (TM4SF) family.</text>
</comment>
<evidence type="ECO:0000313" key="9">
    <source>
        <dbReference type="Proteomes" id="UP000095300"/>
    </source>
</evidence>
<dbReference type="CDD" id="cd03127">
    <property type="entry name" value="tetraspanin_LEL"/>
    <property type="match status" value="1"/>
</dbReference>
<accession>A0A1I8NXV8</accession>
<feature type="transmembrane region" description="Helical" evidence="7">
    <location>
        <begin position="183"/>
        <end position="207"/>
    </location>
</feature>
<dbReference type="STRING" id="35570.A0A1I8NXV8"/>
<gene>
    <name evidence="8" type="primary">106081331</name>
</gene>
<dbReference type="KEGG" id="scac:106081331"/>
<name>A0A1I8NXV8_STOCA</name>
<dbReference type="Pfam" id="PF00335">
    <property type="entry name" value="Tetraspanin"/>
    <property type="match status" value="1"/>
</dbReference>
<reference evidence="8" key="1">
    <citation type="submission" date="2020-05" db="UniProtKB">
        <authorList>
            <consortium name="EnsemblMetazoa"/>
        </authorList>
    </citation>
    <scope>IDENTIFICATION</scope>
    <source>
        <strain evidence="8">USDA</strain>
    </source>
</reference>
<feature type="transmembrane region" description="Helical" evidence="7">
    <location>
        <begin position="17"/>
        <end position="37"/>
    </location>
</feature>
<dbReference type="OrthoDB" id="71600at2759"/>
<keyword evidence="4 7" id="KW-1133">Transmembrane helix</keyword>
<keyword evidence="3 7" id="KW-0812">Transmembrane</keyword>
<feature type="transmembrane region" description="Helical" evidence="7">
    <location>
        <begin position="75"/>
        <end position="97"/>
    </location>
</feature>
<dbReference type="PIRSF" id="PIRSF002419">
    <property type="entry name" value="Tetraspanin"/>
    <property type="match status" value="1"/>
</dbReference>
<keyword evidence="5 7" id="KW-0472">Membrane</keyword>
<dbReference type="VEuPathDB" id="VectorBase:SCAU003039"/>
<proteinExistence type="inferred from homology"/>
<dbReference type="InterPro" id="IPR008952">
    <property type="entry name" value="Tetraspanin_EC2_sf"/>
</dbReference>
<evidence type="ECO:0000256" key="4">
    <source>
        <dbReference type="ARBA" id="ARBA00022989"/>
    </source>
</evidence>